<evidence type="ECO:0000313" key="2">
    <source>
        <dbReference type="Proteomes" id="UP000001805"/>
    </source>
</evidence>
<accession>A7UX88</accession>
<keyword evidence="2" id="KW-1185">Reference proteome</keyword>
<dbReference type="VEuPathDB" id="FungiDB:NCU08799"/>
<dbReference type="InParanoid" id="A7UX88"/>
<organism evidence="1 2">
    <name type="scientific">Neurospora crassa (strain ATCC 24698 / 74-OR23-1A / CBS 708.71 / DSM 1257 / FGSC 987)</name>
    <dbReference type="NCBI Taxonomy" id="367110"/>
    <lineage>
        <taxon>Eukaryota</taxon>
        <taxon>Fungi</taxon>
        <taxon>Dikarya</taxon>
        <taxon>Ascomycota</taxon>
        <taxon>Pezizomycotina</taxon>
        <taxon>Sordariomycetes</taxon>
        <taxon>Sordariomycetidae</taxon>
        <taxon>Sordariales</taxon>
        <taxon>Sordariaceae</taxon>
        <taxon>Neurospora</taxon>
    </lineage>
</organism>
<dbReference type="PaxDb" id="5141-EFNCRP00000008757"/>
<dbReference type="OrthoDB" id="3473305at2759"/>
<dbReference type="RefSeq" id="XP_001728041.2">
    <property type="nucleotide sequence ID" value="XM_001727989.2"/>
</dbReference>
<dbReference type="HOGENOM" id="CLU_1787330_0_0_1"/>
<evidence type="ECO:0000313" key="1">
    <source>
        <dbReference type="EMBL" id="EDO64950.2"/>
    </source>
</evidence>
<name>A7UX88_NEUCR</name>
<dbReference type="Proteomes" id="UP000001805">
    <property type="component" value="Chromosome 4, Linkage Group IV"/>
</dbReference>
<dbReference type="KEGG" id="ncr:NCU08799"/>
<dbReference type="PANTHER" id="PTHR35910:SF1">
    <property type="entry name" value="2EXR DOMAIN-CONTAINING PROTEIN"/>
    <property type="match status" value="1"/>
</dbReference>
<dbReference type="EMBL" id="CM002239">
    <property type="protein sequence ID" value="EDO64950.2"/>
    <property type="molecule type" value="Genomic_DNA"/>
</dbReference>
<proteinExistence type="predicted"/>
<dbReference type="AlphaFoldDB" id="A7UX88"/>
<dbReference type="GeneID" id="23568493"/>
<dbReference type="PANTHER" id="PTHR35910">
    <property type="entry name" value="2EXR DOMAIN-CONTAINING PROTEIN"/>
    <property type="match status" value="1"/>
</dbReference>
<protein>
    <submittedName>
        <fullName evidence="1">Uncharacterized protein</fullName>
    </submittedName>
</protein>
<reference evidence="1 2" key="1">
    <citation type="journal article" date="2003" name="Nature">
        <title>The genome sequence of the filamentous fungus Neurospora crassa.</title>
        <authorList>
            <person name="Galagan J.E."/>
            <person name="Calvo S.E."/>
            <person name="Borkovich K.A."/>
            <person name="Selker E.U."/>
            <person name="Read N.D."/>
            <person name="Jaffe D."/>
            <person name="FitzHugh W."/>
            <person name="Ma L.J."/>
            <person name="Smirnov S."/>
            <person name="Purcell S."/>
            <person name="Rehman B."/>
            <person name="Elkins T."/>
            <person name="Engels R."/>
            <person name="Wang S."/>
            <person name="Nielsen C.B."/>
            <person name="Butler J."/>
            <person name="Endrizzi M."/>
            <person name="Qui D."/>
            <person name="Ianakiev P."/>
            <person name="Bell-Pedersen D."/>
            <person name="Nelson M.A."/>
            <person name="Werner-Washburne M."/>
            <person name="Selitrennikoff C.P."/>
            <person name="Kinsey J.A."/>
            <person name="Braun E.L."/>
            <person name="Zelter A."/>
            <person name="Schulte U."/>
            <person name="Kothe G.O."/>
            <person name="Jedd G."/>
            <person name="Mewes W."/>
            <person name="Staben C."/>
            <person name="Marcotte E."/>
            <person name="Greenberg D."/>
            <person name="Roy A."/>
            <person name="Foley K."/>
            <person name="Naylor J."/>
            <person name="Stange-Thomann N."/>
            <person name="Barrett R."/>
            <person name="Gnerre S."/>
            <person name="Kamal M."/>
            <person name="Kamvysselis M."/>
            <person name="Mauceli E."/>
            <person name="Bielke C."/>
            <person name="Rudd S."/>
            <person name="Frishman D."/>
            <person name="Krystofova S."/>
            <person name="Rasmussen C."/>
            <person name="Metzenberg R.L."/>
            <person name="Perkins D.D."/>
            <person name="Kroken S."/>
            <person name="Cogoni C."/>
            <person name="Macino G."/>
            <person name="Catcheside D."/>
            <person name="Li W."/>
            <person name="Pratt R.J."/>
            <person name="Osmani S.A."/>
            <person name="DeSouza C.P."/>
            <person name="Glass L."/>
            <person name="Orbach M.J."/>
            <person name="Berglund J.A."/>
            <person name="Voelker R."/>
            <person name="Yarden O."/>
            <person name="Plamann M."/>
            <person name="Seiler S."/>
            <person name="Dunlap J."/>
            <person name="Radford A."/>
            <person name="Aramayo R."/>
            <person name="Natvig D.O."/>
            <person name="Alex L.A."/>
            <person name="Mannhaupt G."/>
            <person name="Ebbole D.J."/>
            <person name="Freitag M."/>
            <person name="Paulsen I."/>
            <person name="Sachs M.S."/>
            <person name="Lander E.S."/>
            <person name="Nusbaum C."/>
            <person name="Birren B."/>
        </authorList>
    </citation>
    <scope>NUCLEOTIDE SEQUENCE [LARGE SCALE GENOMIC DNA]</scope>
    <source>
        <strain evidence="2">ATCC 24698 / 74-OR23-1A / CBS 708.71 / DSM 1257 / FGSC 987</strain>
    </source>
</reference>
<gene>
    <name evidence="1" type="ORF">NCU08799</name>
</gene>
<sequence>MASLEIVQEHHDGGEVQGKRTYKSLNLDTSIAALSRDMQDGAGEDENGVVSADHRLMTRPRVQRIPESVPKTTRIRYVWLNLDLDMIDIGKRELRDLKFVAPTIKRLKLKRDEFGYGDATALYDFESLDEFHIVCPSDIVQRSACVLMSFYHGHLHKKRIILVDKANDHTMTLFEWDREAEERFEPHREKWVFR</sequence>